<reference evidence="3" key="1">
    <citation type="submission" date="2021-04" db="EMBL/GenBank/DDBJ databases">
        <authorList>
            <person name="Postec A."/>
        </authorList>
    </citation>
    <scope>NUCLEOTIDE SEQUENCE</scope>
    <source>
        <strain evidence="3">F1F22</strain>
    </source>
</reference>
<feature type="coiled-coil region" evidence="1">
    <location>
        <begin position="23"/>
        <end position="58"/>
    </location>
</feature>
<reference evidence="3" key="2">
    <citation type="submission" date="2022-06" db="EMBL/GenBank/DDBJ databases">
        <title>Thermospira aquatica gen. nov., sp. nov.</title>
        <authorList>
            <person name="Ben Ali Gam Z."/>
            <person name="Labat M."/>
        </authorList>
    </citation>
    <scope>NUCLEOTIDE SEQUENCE</scope>
    <source>
        <strain evidence="3">F1F22</strain>
    </source>
</reference>
<dbReference type="AlphaFoldDB" id="A0AAX3BE18"/>
<gene>
    <name evidence="3" type="ORF">KDW03_01565</name>
</gene>
<accession>A0AAX3BE18</accession>
<evidence type="ECO:0000256" key="2">
    <source>
        <dbReference type="SAM" id="MobiDB-lite"/>
    </source>
</evidence>
<keyword evidence="4" id="KW-1185">Reference proteome</keyword>
<dbReference type="EMBL" id="CP073355">
    <property type="protein sequence ID" value="URA10517.1"/>
    <property type="molecule type" value="Genomic_DNA"/>
</dbReference>
<name>A0AAX3BE18_9SPIR</name>
<evidence type="ECO:0000313" key="3">
    <source>
        <dbReference type="EMBL" id="URA10517.1"/>
    </source>
</evidence>
<dbReference type="RefSeq" id="WP_271435645.1">
    <property type="nucleotide sequence ID" value="NZ_CP073355.1"/>
</dbReference>
<dbReference type="Proteomes" id="UP001056539">
    <property type="component" value="Chromosome"/>
</dbReference>
<keyword evidence="1" id="KW-0175">Coiled coil</keyword>
<feature type="region of interest" description="Disordered" evidence="2">
    <location>
        <begin position="1"/>
        <end position="23"/>
    </location>
</feature>
<sequence length="97" mass="11317">MRIEGLGSPPYLPDKQAPTPQEKQAIETKIAEVKQELKNEAQENLEKQARKQEAEKLLRMNEYYIKELLFIFSSKGNAETIEKLARLLKKQKEMLSR</sequence>
<evidence type="ECO:0000313" key="4">
    <source>
        <dbReference type="Proteomes" id="UP001056539"/>
    </source>
</evidence>
<organism evidence="3 4">
    <name type="scientific">Thermospira aquatica</name>
    <dbReference type="NCBI Taxonomy" id="2828656"/>
    <lineage>
        <taxon>Bacteria</taxon>
        <taxon>Pseudomonadati</taxon>
        <taxon>Spirochaetota</taxon>
        <taxon>Spirochaetia</taxon>
        <taxon>Brevinematales</taxon>
        <taxon>Thermospiraceae</taxon>
        <taxon>Thermospira</taxon>
    </lineage>
</organism>
<dbReference type="KEGG" id="taqu:KDW03_01565"/>
<protein>
    <submittedName>
        <fullName evidence="3">Uncharacterized protein</fullName>
    </submittedName>
</protein>
<evidence type="ECO:0000256" key="1">
    <source>
        <dbReference type="SAM" id="Coils"/>
    </source>
</evidence>
<proteinExistence type="predicted"/>